<evidence type="ECO:0000313" key="2">
    <source>
        <dbReference type="EMBL" id="SHN49594.1"/>
    </source>
</evidence>
<dbReference type="STRING" id="198312.SAMN02745193_00367"/>
<organism evidence="2 3">
    <name type="scientific">Erythrobacter sanguineus</name>
    <dbReference type="NCBI Taxonomy" id="198312"/>
    <lineage>
        <taxon>Bacteria</taxon>
        <taxon>Pseudomonadati</taxon>
        <taxon>Pseudomonadota</taxon>
        <taxon>Alphaproteobacteria</taxon>
        <taxon>Sphingomonadales</taxon>
        <taxon>Erythrobacteraceae</taxon>
        <taxon>Erythrobacter/Porphyrobacter group</taxon>
        <taxon>Erythrobacter</taxon>
    </lineage>
</organism>
<dbReference type="OrthoDB" id="7392164at2"/>
<evidence type="ECO:0000313" key="3">
    <source>
        <dbReference type="Proteomes" id="UP000184391"/>
    </source>
</evidence>
<dbReference type="Proteomes" id="UP000184391">
    <property type="component" value="Unassembled WGS sequence"/>
</dbReference>
<dbReference type="RefSeq" id="WP_072672962.1">
    <property type="nucleotide sequence ID" value="NZ_FRDF01000002.1"/>
</dbReference>
<evidence type="ECO:0000256" key="1">
    <source>
        <dbReference type="SAM" id="Coils"/>
    </source>
</evidence>
<keyword evidence="3" id="KW-1185">Reference proteome</keyword>
<protein>
    <submittedName>
        <fullName evidence="2">Uncharacterized protein</fullName>
    </submittedName>
</protein>
<dbReference type="AlphaFoldDB" id="A0A1M7RTR2"/>
<reference evidence="3" key="1">
    <citation type="submission" date="2016-12" db="EMBL/GenBank/DDBJ databases">
        <authorList>
            <person name="Varghese N."/>
            <person name="Submissions S."/>
        </authorList>
    </citation>
    <scope>NUCLEOTIDE SEQUENCE [LARGE SCALE GENOMIC DNA]</scope>
    <source>
        <strain evidence="3">DSM 11032</strain>
    </source>
</reference>
<dbReference type="EMBL" id="FRDF01000002">
    <property type="protein sequence ID" value="SHN49594.1"/>
    <property type="molecule type" value="Genomic_DNA"/>
</dbReference>
<accession>A0A1M7RTR2</accession>
<gene>
    <name evidence="2" type="ORF">SAMN02745193_00367</name>
</gene>
<sequence>MDTDRIEGALKRIESAMERIATARETAAPQGQLTGGPAGGSARVVELVNTHEKLREQVAESLREIDDLIGKLEE</sequence>
<proteinExistence type="predicted"/>
<name>A0A1M7RTR2_9SPHN</name>
<keyword evidence="1" id="KW-0175">Coiled coil</keyword>
<feature type="coiled-coil region" evidence="1">
    <location>
        <begin position="6"/>
        <end position="71"/>
    </location>
</feature>